<feature type="transmembrane region" description="Helical" evidence="9">
    <location>
        <begin position="154"/>
        <end position="174"/>
    </location>
</feature>
<keyword evidence="12" id="KW-1185">Reference proteome</keyword>
<keyword evidence="7 9" id="KW-0472">Membrane</keyword>
<dbReference type="Pfam" id="PF04290">
    <property type="entry name" value="DctQ"/>
    <property type="match status" value="1"/>
</dbReference>
<comment type="function">
    <text evidence="9">Part of the tripartite ATP-independent periplasmic (TRAP) transport system.</text>
</comment>
<proteinExistence type="inferred from homology"/>
<name>A0ABQ4NP77_9RHOB</name>
<keyword evidence="6 9" id="KW-1133">Transmembrane helix</keyword>
<comment type="caution">
    <text evidence="11">The sequence shown here is derived from an EMBL/GenBank/DDBJ whole genome shotgun (WGS) entry which is preliminary data.</text>
</comment>
<accession>A0ABQ4NP77</accession>
<dbReference type="InterPro" id="IPR007387">
    <property type="entry name" value="TRAP_DctQ"/>
</dbReference>
<dbReference type="Proteomes" id="UP000786693">
    <property type="component" value="Unassembled WGS sequence"/>
</dbReference>
<comment type="similarity">
    <text evidence="8 9">Belongs to the TRAP transporter small permease family.</text>
</comment>
<evidence type="ECO:0000256" key="7">
    <source>
        <dbReference type="ARBA" id="ARBA00023136"/>
    </source>
</evidence>
<dbReference type="EMBL" id="BPFH01000005">
    <property type="protein sequence ID" value="GIT96218.1"/>
    <property type="molecule type" value="Genomic_DNA"/>
</dbReference>
<evidence type="ECO:0000256" key="8">
    <source>
        <dbReference type="ARBA" id="ARBA00038436"/>
    </source>
</evidence>
<keyword evidence="5 9" id="KW-0812">Transmembrane</keyword>
<evidence type="ECO:0000313" key="12">
    <source>
        <dbReference type="Proteomes" id="UP000786693"/>
    </source>
</evidence>
<keyword evidence="4 9" id="KW-0997">Cell inner membrane</keyword>
<evidence type="ECO:0000313" key="11">
    <source>
        <dbReference type="EMBL" id="GIT96218.1"/>
    </source>
</evidence>
<feature type="transmembrane region" description="Helical" evidence="9">
    <location>
        <begin position="60"/>
        <end position="79"/>
    </location>
</feature>
<dbReference type="PANTHER" id="PTHR35011:SF10">
    <property type="entry name" value="TRAP TRANSPORTER SMALL PERMEASE PROTEIN"/>
    <property type="match status" value="1"/>
</dbReference>
<gene>
    <name evidence="11" type="ORF">JANAI62_28410</name>
</gene>
<keyword evidence="2 9" id="KW-0813">Transport</keyword>
<evidence type="ECO:0000256" key="6">
    <source>
        <dbReference type="ARBA" id="ARBA00022989"/>
    </source>
</evidence>
<protein>
    <recommendedName>
        <fullName evidence="9">TRAP transporter small permease protein</fullName>
    </recommendedName>
</protein>
<sequence length="209" mass="23063">MATMSSVLTDDSSLSRLDRALLRVESALNLASGVVIFALVGLAIYNVLARKLLNAPVPGYVDWTEQFMAVFAFLGLAYVQREGGHIRMDLVVGKLRGRLLWLFEWLSVVFMLIVTTALIYGTWFHFDRSFDWGAPNFSTDSSIDISLPLWPAKLAVPVALSILWLRLALQIWAYGRGLRRGGDRIVAVPLPEDPAEQANKEAATVAGAD</sequence>
<dbReference type="InterPro" id="IPR055348">
    <property type="entry name" value="DctQ"/>
</dbReference>
<keyword evidence="3" id="KW-1003">Cell membrane</keyword>
<feature type="transmembrane region" description="Helical" evidence="9">
    <location>
        <begin position="99"/>
        <end position="123"/>
    </location>
</feature>
<organism evidence="11 12">
    <name type="scientific">Jannaschia pagri</name>
    <dbReference type="NCBI Taxonomy" id="2829797"/>
    <lineage>
        <taxon>Bacteria</taxon>
        <taxon>Pseudomonadati</taxon>
        <taxon>Pseudomonadota</taxon>
        <taxon>Alphaproteobacteria</taxon>
        <taxon>Rhodobacterales</taxon>
        <taxon>Roseobacteraceae</taxon>
        <taxon>Jannaschia</taxon>
    </lineage>
</organism>
<evidence type="ECO:0000256" key="1">
    <source>
        <dbReference type="ARBA" id="ARBA00004429"/>
    </source>
</evidence>
<evidence type="ECO:0000256" key="2">
    <source>
        <dbReference type="ARBA" id="ARBA00022448"/>
    </source>
</evidence>
<evidence type="ECO:0000259" key="10">
    <source>
        <dbReference type="Pfam" id="PF04290"/>
    </source>
</evidence>
<evidence type="ECO:0000256" key="4">
    <source>
        <dbReference type="ARBA" id="ARBA00022519"/>
    </source>
</evidence>
<evidence type="ECO:0000256" key="3">
    <source>
        <dbReference type="ARBA" id="ARBA00022475"/>
    </source>
</evidence>
<dbReference type="RefSeq" id="WP_220749718.1">
    <property type="nucleotide sequence ID" value="NZ_BPFH01000005.1"/>
</dbReference>
<comment type="subunit">
    <text evidence="9">The complex comprises the extracytoplasmic solute receptor protein and the two transmembrane proteins.</text>
</comment>
<feature type="domain" description="Tripartite ATP-independent periplasmic transporters DctQ component" evidence="10">
    <location>
        <begin position="39"/>
        <end position="172"/>
    </location>
</feature>
<evidence type="ECO:0000256" key="5">
    <source>
        <dbReference type="ARBA" id="ARBA00022692"/>
    </source>
</evidence>
<evidence type="ECO:0000256" key="9">
    <source>
        <dbReference type="RuleBase" id="RU369079"/>
    </source>
</evidence>
<comment type="subcellular location">
    <subcellularLocation>
        <location evidence="1 9">Cell inner membrane</location>
        <topology evidence="1 9">Multi-pass membrane protein</topology>
    </subcellularLocation>
</comment>
<reference evidence="11 12" key="1">
    <citation type="submission" date="2021-05" db="EMBL/GenBank/DDBJ databases">
        <title>Bacteria Genome sequencing.</title>
        <authorList>
            <person name="Takabe Y."/>
            <person name="Nakajima Y."/>
            <person name="Suzuki S."/>
            <person name="Shiozaki T."/>
        </authorList>
    </citation>
    <scope>NUCLEOTIDE SEQUENCE [LARGE SCALE GENOMIC DNA]</scope>
    <source>
        <strain evidence="11 12">AI_62</strain>
    </source>
</reference>
<dbReference type="PANTHER" id="PTHR35011">
    <property type="entry name" value="2,3-DIKETO-L-GULONATE TRAP TRANSPORTER SMALL PERMEASE PROTEIN YIAM"/>
    <property type="match status" value="1"/>
</dbReference>
<feature type="transmembrane region" description="Helical" evidence="9">
    <location>
        <begin position="27"/>
        <end position="48"/>
    </location>
</feature>